<keyword evidence="6" id="KW-0862">Zinc</keyword>
<keyword evidence="5 11" id="KW-0863">Zinc-finger</keyword>
<dbReference type="PANTHER" id="PTHR23235:SF142">
    <property type="entry name" value="ZINC FINGER PROTEIN 384"/>
    <property type="match status" value="1"/>
</dbReference>
<dbReference type="Ensembl" id="ENSOKIT00005104611.1">
    <property type="protein sequence ID" value="ENSOKIP00005097614.1"/>
    <property type="gene ID" value="ENSOKIG00005042965.1"/>
</dbReference>
<evidence type="ECO:0000256" key="12">
    <source>
        <dbReference type="SAM" id="MobiDB-lite"/>
    </source>
</evidence>
<evidence type="ECO:0000256" key="1">
    <source>
        <dbReference type="ARBA" id="ARBA00004123"/>
    </source>
</evidence>
<feature type="domain" description="C2H2-type" evidence="13">
    <location>
        <begin position="152"/>
        <end position="171"/>
    </location>
</feature>
<keyword evidence="7" id="KW-0805">Transcription regulation</keyword>
<keyword evidence="4" id="KW-0677">Repeat</keyword>
<keyword evidence="10" id="KW-0539">Nucleus</keyword>
<feature type="compositionally biased region" description="Basic residues" evidence="12">
    <location>
        <begin position="82"/>
        <end position="96"/>
    </location>
</feature>
<dbReference type="InterPro" id="IPR013087">
    <property type="entry name" value="Znf_C2H2_type"/>
</dbReference>
<evidence type="ECO:0000256" key="8">
    <source>
        <dbReference type="ARBA" id="ARBA00023125"/>
    </source>
</evidence>
<dbReference type="SMART" id="SM00355">
    <property type="entry name" value="ZnF_C2H2"/>
    <property type="match status" value="2"/>
</dbReference>
<dbReference type="Pfam" id="PF00096">
    <property type="entry name" value="zf-C2H2"/>
    <property type="match status" value="2"/>
</dbReference>
<sequence>MTVTSIKEEEEEEEETGYLGPLSPTHLNASYGSDGELSRKMVLRNRAVINTRERRDYRGSSGEPQQHHEADEAEKSLSRSEHLKKHQWRPAGKKSHCCSDCGKSYLRSNSIKVHMIIHTGEKPYSCDQCGKSFTQSSSLLSHQRKHTGEKHYSCYQCGKNFTQSSNLVSVI</sequence>
<dbReference type="GeneTree" id="ENSGT01150000286934"/>
<feature type="compositionally biased region" description="Basic and acidic residues" evidence="12">
    <location>
        <begin position="65"/>
        <end position="81"/>
    </location>
</feature>
<evidence type="ECO:0000313" key="14">
    <source>
        <dbReference type="Ensembl" id="ENSOKIP00005097614.1"/>
    </source>
</evidence>
<evidence type="ECO:0000256" key="4">
    <source>
        <dbReference type="ARBA" id="ARBA00022737"/>
    </source>
</evidence>
<dbReference type="PROSITE" id="PS00028">
    <property type="entry name" value="ZINC_FINGER_C2H2_1"/>
    <property type="match status" value="2"/>
</dbReference>
<evidence type="ECO:0000256" key="2">
    <source>
        <dbReference type="ARBA" id="ARBA00006991"/>
    </source>
</evidence>
<evidence type="ECO:0000256" key="7">
    <source>
        <dbReference type="ARBA" id="ARBA00023015"/>
    </source>
</evidence>
<dbReference type="PROSITE" id="PS50157">
    <property type="entry name" value="ZINC_FINGER_C2H2_2"/>
    <property type="match status" value="3"/>
</dbReference>
<keyword evidence="8" id="KW-0238">DNA-binding</keyword>
<dbReference type="FunFam" id="3.30.160.60:FF:000176">
    <property type="entry name" value="zinc finger protein 70"/>
    <property type="match status" value="1"/>
</dbReference>
<feature type="region of interest" description="Disordered" evidence="12">
    <location>
        <begin position="1"/>
        <end position="96"/>
    </location>
</feature>
<dbReference type="GO" id="GO:0005634">
    <property type="term" value="C:nucleus"/>
    <property type="evidence" value="ECO:0007669"/>
    <property type="project" value="UniProtKB-SubCell"/>
</dbReference>
<dbReference type="GO" id="GO:0000981">
    <property type="term" value="F:DNA-binding transcription factor activity, RNA polymerase II-specific"/>
    <property type="evidence" value="ECO:0007669"/>
    <property type="project" value="TreeGrafter"/>
</dbReference>
<dbReference type="Proteomes" id="UP000694557">
    <property type="component" value="Unassembled WGS sequence"/>
</dbReference>
<dbReference type="FunFam" id="3.30.160.60:FF:000862">
    <property type="entry name" value="zinc finger protein 697"/>
    <property type="match status" value="1"/>
</dbReference>
<comment type="similarity">
    <text evidence="2">Belongs to the krueppel C2H2-type zinc-finger protein family.</text>
</comment>
<evidence type="ECO:0000256" key="10">
    <source>
        <dbReference type="ARBA" id="ARBA00023242"/>
    </source>
</evidence>
<evidence type="ECO:0000256" key="11">
    <source>
        <dbReference type="PROSITE-ProRule" id="PRU00042"/>
    </source>
</evidence>
<keyword evidence="3" id="KW-0479">Metal-binding</keyword>
<dbReference type="GO" id="GO:0000978">
    <property type="term" value="F:RNA polymerase II cis-regulatory region sequence-specific DNA binding"/>
    <property type="evidence" value="ECO:0007669"/>
    <property type="project" value="TreeGrafter"/>
</dbReference>
<evidence type="ECO:0000256" key="3">
    <source>
        <dbReference type="ARBA" id="ARBA00022723"/>
    </source>
</evidence>
<organism evidence="14 15">
    <name type="scientific">Oncorhynchus kisutch</name>
    <name type="common">Coho salmon</name>
    <name type="synonym">Salmo kisutch</name>
    <dbReference type="NCBI Taxonomy" id="8019"/>
    <lineage>
        <taxon>Eukaryota</taxon>
        <taxon>Metazoa</taxon>
        <taxon>Chordata</taxon>
        <taxon>Craniata</taxon>
        <taxon>Vertebrata</taxon>
        <taxon>Euteleostomi</taxon>
        <taxon>Actinopterygii</taxon>
        <taxon>Neopterygii</taxon>
        <taxon>Teleostei</taxon>
        <taxon>Protacanthopterygii</taxon>
        <taxon>Salmoniformes</taxon>
        <taxon>Salmonidae</taxon>
        <taxon>Salmoninae</taxon>
        <taxon>Oncorhynchus</taxon>
    </lineage>
</organism>
<evidence type="ECO:0000259" key="13">
    <source>
        <dbReference type="PROSITE" id="PS50157"/>
    </source>
</evidence>
<feature type="domain" description="C2H2-type" evidence="13">
    <location>
        <begin position="96"/>
        <end position="123"/>
    </location>
</feature>
<proteinExistence type="inferred from homology"/>
<reference evidence="14" key="1">
    <citation type="submission" date="2025-08" db="UniProtKB">
        <authorList>
            <consortium name="Ensembl"/>
        </authorList>
    </citation>
    <scope>IDENTIFICATION</scope>
</reference>
<keyword evidence="9" id="KW-0804">Transcription</keyword>
<name>A0A8C7K2V7_ONCKI</name>
<dbReference type="Gene3D" id="3.30.160.60">
    <property type="entry name" value="Classic Zinc Finger"/>
    <property type="match status" value="3"/>
</dbReference>
<evidence type="ECO:0000256" key="9">
    <source>
        <dbReference type="ARBA" id="ARBA00023163"/>
    </source>
</evidence>
<dbReference type="AlphaFoldDB" id="A0A8C7K2V7"/>
<protein>
    <recommendedName>
        <fullName evidence="13">C2H2-type domain-containing protein</fullName>
    </recommendedName>
</protein>
<evidence type="ECO:0000256" key="6">
    <source>
        <dbReference type="ARBA" id="ARBA00022833"/>
    </source>
</evidence>
<reference evidence="14" key="2">
    <citation type="submission" date="2025-09" db="UniProtKB">
        <authorList>
            <consortium name="Ensembl"/>
        </authorList>
    </citation>
    <scope>IDENTIFICATION</scope>
</reference>
<keyword evidence="15" id="KW-1185">Reference proteome</keyword>
<accession>A0A8C7K2V7</accession>
<dbReference type="SUPFAM" id="SSF57667">
    <property type="entry name" value="beta-beta-alpha zinc fingers"/>
    <property type="match status" value="2"/>
</dbReference>
<feature type="domain" description="C2H2-type" evidence="13">
    <location>
        <begin position="124"/>
        <end position="151"/>
    </location>
</feature>
<comment type="subcellular location">
    <subcellularLocation>
        <location evidence="1">Nucleus</location>
    </subcellularLocation>
</comment>
<dbReference type="GO" id="GO:0008270">
    <property type="term" value="F:zinc ion binding"/>
    <property type="evidence" value="ECO:0007669"/>
    <property type="project" value="UniProtKB-KW"/>
</dbReference>
<dbReference type="InterPro" id="IPR036236">
    <property type="entry name" value="Znf_C2H2_sf"/>
</dbReference>
<evidence type="ECO:0000256" key="5">
    <source>
        <dbReference type="ARBA" id="ARBA00022771"/>
    </source>
</evidence>
<dbReference type="FunFam" id="3.30.160.60:FF:002343">
    <property type="entry name" value="Zinc finger protein 33A"/>
    <property type="match status" value="1"/>
</dbReference>
<dbReference type="PANTHER" id="PTHR23235">
    <property type="entry name" value="KRUEPPEL-LIKE TRANSCRIPTION FACTOR"/>
    <property type="match status" value="1"/>
</dbReference>
<evidence type="ECO:0000313" key="15">
    <source>
        <dbReference type="Proteomes" id="UP000694557"/>
    </source>
</evidence>